<evidence type="ECO:0000256" key="1">
    <source>
        <dbReference type="SAM" id="SignalP"/>
    </source>
</evidence>
<comment type="caution">
    <text evidence="3">The sequence shown here is derived from an EMBL/GenBank/DDBJ whole genome shotgun (WGS) entry which is preliminary data.</text>
</comment>
<dbReference type="Proteomes" id="UP000070319">
    <property type="component" value="Unassembled WGS sequence"/>
</dbReference>
<feature type="chain" id="PRO_5007487473" description="SusD-like N-terminal domain-containing protein" evidence="1">
    <location>
        <begin position="25"/>
        <end position="527"/>
    </location>
</feature>
<dbReference type="Gene3D" id="1.25.40.390">
    <property type="match status" value="1"/>
</dbReference>
<dbReference type="InterPro" id="IPR033985">
    <property type="entry name" value="SusD-like_N"/>
</dbReference>
<dbReference type="Pfam" id="PF14322">
    <property type="entry name" value="SusD-like_3"/>
    <property type="match status" value="1"/>
</dbReference>
<dbReference type="PROSITE" id="PS51257">
    <property type="entry name" value="PROKAR_LIPOPROTEIN"/>
    <property type="match status" value="1"/>
</dbReference>
<dbReference type="EMBL" id="LTDF01000053">
    <property type="protein sequence ID" value="KXT53692.1"/>
    <property type="molecule type" value="Genomic_DNA"/>
</dbReference>
<dbReference type="RefSeq" id="WP_061434837.1">
    <property type="nucleotide sequence ID" value="NZ_KQ968684.1"/>
</dbReference>
<sequence>MKKINILYSAITAAFMLSSCSDFLDTMPDNRAEIDTEAKITSLLVSAYPTAYPIMMAEMASDNAMDNGSLYSVESQSQEDAYLWQDIVTDTDGDAPQGIWDACYMAIASANHALQAIEQMGNPSSLSAQRGEALICRAYGHFVLATTFCEAYNYETAGNKLGIPYSITPEAEVAPHYVRGTLAETYSKIAADIEEGLPLINDNLYSVPKYHFNRKAAHAFAARFYLYYLQADKSNYEKVIEYASVVLGTVPSKVLRTYDADFGTLSNPTNVGDAFIAAKSPANLLITPINSSWPYIYGPYSMSQRYGQAKEICDNENLRADGIWGTAANLVAANTIWNPQEKMPFPKLAMYFEYTDKVNGIGYRHAVIVPFTTNETLLCRAEAYIMKAQPEYGKAVSDINDWLTSVCYVGKAPVVTEDDINTFYKNIEYTPIPIESAAQRTVKKELNPIIQFVDEKQENLIHCILHLRRVETIHEGLRWYDIKRYGIEISHNREGLSPDILTKNDLRRAFQLPQDVINAGLDANPRN</sequence>
<dbReference type="GO" id="GO:0009279">
    <property type="term" value="C:cell outer membrane"/>
    <property type="evidence" value="ECO:0007669"/>
    <property type="project" value="UniProtKB-SubCell"/>
</dbReference>
<dbReference type="PATRIC" id="fig|329854.7.peg.1348"/>
<accession>A0A139LQF3</accession>
<evidence type="ECO:0000259" key="2">
    <source>
        <dbReference type="Pfam" id="PF14322"/>
    </source>
</evidence>
<evidence type="ECO:0000313" key="4">
    <source>
        <dbReference type="Proteomes" id="UP000070319"/>
    </source>
</evidence>
<dbReference type="InterPro" id="IPR011990">
    <property type="entry name" value="TPR-like_helical_dom_sf"/>
</dbReference>
<gene>
    <name evidence="3" type="ORF">HMPREF2531_01330</name>
</gene>
<feature type="signal peptide" evidence="1">
    <location>
        <begin position="1"/>
        <end position="24"/>
    </location>
</feature>
<keyword evidence="1" id="KW-0732">Signal</keyword>
<organism evidence="3">
    <name type="scientific">Bacteroides intestinalis</name>
    <dbReference type="NCBI Taxonomy" id="329854"/>
    <lineage>
        <taxon>Bacteria</taxon>
        <taxon>Pseudomonadati</taxon>
        <taxon>Bacteroidota</taxon>
        <taxon>Bacteroidia</taxon>
        <taxon>Bacteroidales</taxon>
        <taxon>Bacteroidaceae</taxon>
        <taxon>Bacteroides</taxon>
    </lineage>
</organism>
<dbReference type="AlphaFoldDB" id="A0A139LQF3"/>
<evidence type="ECO:0000313" key="3">
    <source>
        <dbReference type="EMBL" id="KXT53692.1"/>
    </source>
</evidence>
<name>A0A139LQF3_9BACE</name>
<dbReference type="SUPFAM" id="SSF48452">
    <property type="entry name" value="TPR-like"/>
    <property type="match status" value="1"/>
</dbReference>
<reference evidence="3 4" key="1">
    <citation type="submission" date="2016-02" db="EMBL/GenBank/DDBJ databases">
        <authorList>
            <person name="Wen L."/>
            <person name="He K."/>
            <person name="Yang H."/>
        </authorList>
    </citation>
    <scope>NUCLEOTIDE SEQUENCE [LARGE SCALE GENOMIC DNA]</scope>
    <source>
        <strain evidence="3 4">KLE1704</strain>
    </source>
</reference>
<proteinExistence type="predicted"/>
<protein>
    <recommendedName>
        <fullName evidence="2">SusD-like N-terminal domain-containing protein</fullName>
    </recommendedName>
</protein>
<feature type="domain" description="SusD-like N-terminal" evidence="2">
    <location>
        <begin position="22"/>
        <end position="226"/>
    </location>
</feature>